<comment type="caution">
    <text evidence="1">The sequence shown here is derived from an EMBL/GenBank/DDBJ whole genome shotgun (WGS) entry which is preliminary data.</text>
</comment>
<name>A0A1J5NYV8_9ZZZZ</name>
<accession>A0A1J5NYV8</accession>
<dbReference type="EMBL" id="MLJW01008542">
    <property type="protein sequence ID" value="OIQ63954.1"/>
    <property type="molecule type" value="Genomic_DNA"/>
</dbReference>
<proteinExistence type="predicted"/>
<evidence type="ECO:0000313" key="1">
    <source>
        <dbReference type="EMBL" id="OIQ63954.1"/>
    </source>
</evidence>
<sequence length="61" mass="6844">MAVEHPQHLAFGVGAAVRGEVIDRSQNTPRLPIVDGAFHRDDPLPDRRQHFLNRKFIGDTA</sequence>
<protein>
    <submittedName>
        <fullName evidence="1">Uncharacterized protein</fullName>
    </submittedName>
</protein>
<organism evidence="1">
    <name type="scientific">mine drainage metagenome</name>
    <dbReference type="NCBI Taxonomy" id="410659"/>
    <lineage>
        <taxon>unclassified sequences</taxon>
        <taxon>metagenomes</taxon>
        <taxon>ecological metagenomes</taxon>
    </lineage>
</organism>
<gene>
    <name evidence="1" type="ORF">GALL_544990</name>
</gene>
<dbReference type="AlphaFoldDB" id="A0A1J5NYV8"/>
<reference evidence="1" key="1">
    <citation type="submission" date="2016-10" db="EMBL/GenBank/DDBJ databases">
        <title>Sequence of Gallionella enrichment culture.</title>
        <authorList>
            <person name="Poehlein A."/>
            <person name="Muehling M."/>
            <person name="Daniel R."/>
        </authorList>
    </citation>
    <scope>NUCLEOTIDE SEQUENCE</scope>
</reference>